<keyword evidence="1" id="KW-1133">Transmembrane helix</keyword>
<proteinExistence type="predicted"/>
<dbReference type="Proteomes" id="UP000095300">
    <property type="component" value="Unassembled WGS sequence"/>
</dbReference>
<name>A0A1I8PBY8_STOCA</name>
<feature type="domain" description="DUF7027" evidence="2">
    <location>
        <begin position="12"/>
        <end position="101"/>
    </location>
</feature>
<feature type="transmembrane region" description="Helical" evidence="1">
    <location>
        <begin position="110"/>
        <end position="129"/>
    </location>
</feature>
<keyword evidence="1" id="KW-0812">Transmembrane</keyword>
<dbReference type="KEGG" id="scac:106092226"/>
<feature type="transmembrane region" description="Helical" evidence="1">
    <location>
        <begin position="49"/>
        <end position="73"/>
    </location>
</feature>
<feature type="transmembrane region" description="Helical" evidence="1">
    <location>
        <begin position="85"/>
        <end position="104"/>
    </location>
</feature>
<dbReference type="Pfam" id="PF22954">
    <property type="entry name" value="DUF7027"/>
    <property type="match status" value="1"/>
</dbReference>
<keyword evidence="1" id="KW-0472">Membrane</keyword>
<dbReference type="AlphaFoldDB" id="A0A1I8PBY8"/>
<dbReference type="EnsemblMetazoa" id="SCAU006668-RA">
    <property type="protein sequence ID" value="SCAU006668-PA"/>
    <property type="gene ID" value="SCAU006668"/>
</dbReference>
<feature type="transmembrane region" description="Helical" evidence="1">
    <location>
        <begin position="7"/>
        <end position="29"/>
    </location>
</feature>
<keyword evidence="4" id="KW-1185">Reference proteome</keyword>
<dbReference type="PROSITE" id="PS51257">
    <property type="entry name" value="PROKAR_LIPOPROTEIN"/>
    <property type="match status" value="1"/>
</dbReference>
<dbReference type="VEuPathDB" id="VectorBase:SCAU006668"/>
<evidence type="ECO:0000313" key="3">
    <source>
        <dbReference type="EnsemblMetazoa" id="SCAU006668-PA"/>
    </source>
</evidence>
<accession>A0A1I8PBY8</accession>
<protein>
    <recommendedName>
        <fullName evidence="2">DUF7027 domain-containing protein</fullName>
    </recommendedName>
</protein>
<dbReference type="OrthoDB" id="8086934at2759"/>
<evidence type="ECO:0000259" key="2">
    <source>
        <dbReference type="Pfam" id="PF22954"/>
    </source>
</evidence>
<sequence length="177" mass="20050">MYRSAFAIAIGILSCMAYIVLSGIIVSVLLRLSQQEEQHYGRVWQNLVNFMMCVSVFCLGILGALSLLMIVGVRKHRCALMTPWVVMDAIKIICSFMYFITVGIHLSGPGIFSSLLYVCVSCLVWYPIYKLWRDIHSGRYPQHHELESYQPPPGYYATPPARDDTEKAITPVLQQKA</sequence>
<evidence type="ECO:0000256" key="1">
    <source>
        <dbReference type="SAM" id="Phobius"/>
    </source>
</evidence>
<evidence type="ECO:0000313" key="4">
    <source>
        <dbReference type="Proteomes" id="UP000095300"/>
    </source>
</evidence>
<dbReference type="InterPro" id="IPR054291">
    <property type="entry name" value="DUF7027"/>
</dbReference>
<gene>
    <name evidence="3" type="primary">106092226</name>
</gene>
<organism evidence="3 4">
    <name type="scientific">Stomoxys calcitrans</name>
    <name type="common">Stable fly</name>
    <name type="synonym">Conops calcitrans</name>
    <dbReference type="NCBI Taxonomy" id="35570"/>
    <lineage>
        <taxon>Eukaryota</taxon>
        <taxon>Metazoa</taxon>
        <taxon>Ecdysozoa</taxon>
        <taxon>Arthropoda</taxon>
        <taxon>Hexapoda</taxon>
        <taxon>Insecta</taxon>
        <taxon>Pterygota</taxon>
        <taxon>Neoptera</taxon>
        <taxon>Endopterygota</taxon>
        <taxon>Diptera</taxon>
        <taxon>Brachycera</taxon>
        <taxon>Muscomorpha</taxon>
        <taxon>Muscoidea</taxon>
        <taxon>Muscidae</taxon>
        <taxon>Stomoxys</taxon>
    </lineage>
</organism>
<reference evidence="3" key="1">
    <citation type="submission" date="2020-05" db="UniProtKB">
        <authorList>
            <consortium name="EnsemblMetazoa"/>
        </authorList>
    </citation>
    <scope>IDENTIFICATION</scope>
    <source>
        <strain evidence="3">USDA</strain>
    </source>
</reference>